<evidence type="ECO:0000259" key="2">
    <source>
        <dbReference type="Pfam" id="PF05603"/>
    </source>
</evidence>
<dbReference type="GO" id="GO:0005634">
    <property type="term" value="C:nucleus"/>
    <property type="evidence" value="ECO:0007669"/>
    <property type="project" value="TreeGrafter"/>
</dbReference>
<dbReference type="EMBL" id="CAJPDS010000019">
    <property type="protein sequence ID" value="CAF9917176.1"/>
    <property type="molecule type" value="Genomic_DNA"/>
</dbReference>
<comment type="caution">
    <text evidence="4">The sequence shown here is derived from an EMBL/GenBank/DDBJ whole genome shotgun (WGS) entry which is preliminary data.</text>
</comment>
<dbReference type="GO" id="GO:0006606">
    <property type="term" value="P:protein import into nucleus"/>
    <property type="evidence" value="ECO:0007669"/>
    <property type="project" value="TreeGrafter"/>
</dbReference>
<sequence length="230" mass="24129">MSAPAPFALIVPSSPVYAAPTALSPTQYVFSLPSSPSFTHIVVFLLPGATLPPDSLVGVYVQSPGEDPGFRFLGAIGNDKQSAIFRVGDAVAAESNGHVAGSIDQDEMVDIDASASTGISATASKAVGLSIEPAASVQAQLATLKSSEQSTNPASTALVVARQQHVPLHSTKALAQKIIMNAFNFLASFTGSTGPGEEEVVPLKSFKAWWEKFERRIEVDPSFLEREGDN</sequence>
<feature type="domain" description="Hikeshi-like C-terminal" evidence="3">
    <location>
        <begin position="170"/>
        <end position="226"/>
    </location>
</feature>
<feature type="domain" description="Hikeshi-like N-terminal" evidence="2">
    <location>
        <begin position="10"/>
        <end position="147"/>
    </location>
</feature>
<dbReference type="Proteomes" id="UP000664521">
    <property type="component" value="Unassembled WGS sequence"/>
</dbReference>
<evidence type="ECO:0000313" key="4">
    <source>
        <dbReference type="EMBL" id="CAF9917176.1"/>
    </source>
</evidence>
<dbReference type="AlphaFoldDB" id="A0A8H3F2V1"/>
<comment type="similarity">
    <text evidence="1">Belongs to the OPI10 family.</text>
</comment>
<name>A0A8H3F2V1_9LECA</name>
<reference evidence="4" key="1">
    <citation type="submission" date="2021-03" db="EMBL/GenBank/DDBJ databases">
        <authorList>
            <person name="Tagirdzhanova G."/>
        </authorList>
    </citation>
    <scope>NUCLEOTIDE SEQUENCE</scope>
</reference>
<dbReference type="Pfam" id="PF05603">
    <property type="entry name" value="Hikeshi-like_N"/>
    <property type="match status" value="1"/>
</dbReference>
<protein>
    <recommendedName>
        <fullName evidence="6">Hikeshi-like domain-containing protein</fullName>
    </recommendedName>
</protein>
<dbReference type="PANTHER" id="PTHR12925">
    <property type="entry name" value="HIKESHI FAMILY MEMBER"/>
    <property type="match status" value="1"/>
</dbReference>
<evidence type="ECO:0000256" key="1">
    <source>
        <dbReference type="ARBA" id="ARBA00006623"/>
    </source>
</evidence>
<evidence type="ECO:0008006" key="6">
    <source>
        <dbReference type="Google" id="ProtNLM"/>
    </source>
</evidence>
<evidence type="ECO:0000259" key="3">
    <source>
        <dbReference type="Pfam" id="PF21057"/>
    </source>
</evidence>
<dbReference type="OrthoDB" id="10248398at2759"/>
<dbReference type="InterPro" id="IPR031318">
    <property type="entry name" value="OPI10"/>
</dbReference>
<dbReference type="InterPro" id="IPR008493">
    <property type="entry name" value="Hikeshi-like_N"/>
</dbReference>
<gene>
    <name evidence="4" type="ORF">HETSPECPRED_003164</name>
</gene>
<dbReference type="PANTHER" id="PTHR12925:SF0">
    <property type="entry name" value="PROTEIN HIKESHI"/>
    <property type="match status" value="1"/>
</dbReference>
<organism evidence="4 5">
    <name type="scientific">Heterodermia speciosa</name>
    <dbReference type="NCBI Taxonomy" id="116794"/>
    <lineage>
        <taxon>Eukaryota</taxon>
        <taxon>Fungi</taxon>
        <taxon>Dikarya</taxon>
        <taxon>Ascomycota</taxon>
        <taxon>Pezizomycotina</taxon>
        <taxon>Lecanoromycetes</taxon>
        <taxon>OSLEUM clade</taxon>
        <taxon>Lecanoromycetidae</taxon>
        <taxon>Caliciales</taxon>
        <taxon>Physciaceae</taxon>
        <taxon>Heterodermia</taxon>
    </lineage>
</organism>
<proteinExistence type="inferred from homology"/>
<dbReference type="Pfam" id="PF21057">
    <property type="entry name" value="Hikeshi-like_C"/>
    <property type="match status" value="1"/>
</dbReference>
<accession>A0A8H3F2V1</accession>
<dbReference type="InterPro" id="IPR048364">
    <property type="entry name" value="Hikeshi-like_C"/>
</dbReference>
<dbReference type="GO" id="GO:0061608">
    <property type="term" value="F:nuclear import signal receptor activity"/>
    <property type="evidence" value="ECO:0007669"/>
    <property type="project" value="TreeGrafter"/>
</dbReference>
<evidence type="ECO:0000313" key="5">
    <source>
        <dbReference type="Proteomes" id="UP000664521"/>
    </source>
</evidence>
<dbReference type="GO" id="GO:0005829">
    <property type="term" value="C:cytosol"/>
    <property type="evidence" value="ECO:0007669"/>
    <property type="project" value="TreeGrafter"/>
</dbReference>
<keyword evidence="5" id="KW-1185">Reference proteome</keyword>